<keyword evidence="1" id="KW-0472">Membrane</keyword>
<reference evidence="3" key="1">
    <citation type="journal article" date="2018" name="Front. Microbiol.">
        <title>Genome-Based Analysis Reveals the Taxonomy and Diversity of the Family Idiomarinaceae.</title>
        <authorList>
            <person name="Liu Y."/>
            <person name="Lai Q."/>
            <person name="Shao Z."/>
        </authorList>
    </citation>
    <scope>NUCLEOTIDE SEQUENCE [LARGE SCALE GENOMIC DNA]</scope>
    <source>
        <strain evidence="3">c121</strain>
    </source>
</reference>
<organism evidence="2 3">
    <name type="scientific">Pseudidiomarina sediminum</name>
    <dbReference type="NCBI Taxonomy" id="431675"/>
    <lineage>
        <taxon>Bacteria</taxon>
        <taxon>Pseudomonadati</taxon>
        <taxon>Pseudomonadota</taxon>
        <taxon>Gammaproteobacteria</taxon>
        <taxon>Alteromonadales</taxon>
        <taxon>Idiomarinaceae</taxon>
        <taxon>Pseudidiomarina</taxon>
    </lineage>
</organism>
<accession>A0A432ZAN8</accession>
<keyword evidence="1" id="KW-1133">Transmembrane helix</keyword>
<evidence type="ECO:0000313" key="3">
    <source>
        <dbReference type="Proteomes" id="UP000287022"/>
    </source>
</evidence>
<protein>
    <submittedName>
        <fullName evidence="2">Uncharacterized protein</fullName>
    </submittedName>
</protein>
<dbReference type="Proteomes" id="UP000287022">
    <property type="component" value="Unassembled WGS sequence"/>
</dbReference>
<keyword evidence="1" id="KW-0812">Transmembrane</keyword>
<name>A0A432ZAN8_9GAMM</name>
<gene>
    <name evidence="2" type="ORF">CWI80_06790</name>
</gene>
<dbReference type="RefSeq" id="WP_051206983.1">
    <property type="nucleotide sequence ID" value="NZ_PIQE01000001.1"/>
</dbReference>
<evidence type="ECO:0000256" key="1">
    <source>
        <dbReference type="SAM" id="Phobius"/>
    </source>
</evidence>
<feature type="transmembrane region" description="Helical" evidence="1">
    <location>
        <begin position="56"/>
        <end position="79"/>
    </location>
</feature>
<dbReference type="EMBL" id="PIQE01000001">
    <property type="protein sequence ID" value="RUO75027.1"/>
    <property type="molecule type" value="Genomic_DNA"/>
</dbReference>
<feature type="transmembrane region" description="Helical" evidence="1">
    <location>
        <begin position="86"/>
        <end position="107"/>
    </location>
</feature>
<feature type="transmembrane region" description="Helical" evidence="1">
    <location>
        <begin position="119"/>
        <end position="136"/>
    </location>
</feature>
<proteinExistence type="predicted"/>
<dbReference type="STRING" id="1122124.GCA_000423165_00058"/>
<dbReference type="AlphaFoldDB" id="A0A432ZAN8"/>
<keyword evidence="3" id="KW-1185">Reference proteome</keyword>
<evidence type="ECO:0000313" key="2">
    <source>
        <dbReference type="EMBL" id="RUO75027.1"/>
    </source>
</evidence>
<comment type="caution">
    <text evidence="2">The sequence shown here is derived from an EMBL/GenBank/DDBJ whole genome shotgun (WGS) entry which is preliminary data.</text>
</comment>
<sequence>MFRVVIAFLCAVLSGALVGSIVQTQFNLAALAELSVPITIDVRISTIIHDIINFSPILAAMLGVVLLVALPVAGFVAHFIQGIERLWFTFAGFIGLLLCFAIVNELAPMPTFIAATRSWSGWLLMAATGGLAGWLFHRVWRPTVRDLKDPVV</sequence>